<geneLocation type="mitochondrion" evidence="1"/>
<gene>
    <name evidence="1" type="ORF">AEK19_MT0591</name>
</gene>
<keyword evidence="1" id="KW-0496">Mitochondrion</keyword>
<proteinExistence type="predicted"/>
<evidence type="ECO:0000313" key="1">
    <source>
        <dbReference type="EMBL" id="ART30847.1"/>
    </source>
</evidence>
<dbReference type="AlphaFoldDB" id="A0A1Y0B0A7"/>
<dbReference type="EMBL" id="KY774314">
    <property type="protein sequence ID" value="ART30847.1"/>
    <property type="molecule type" value="Genomic_DNA"/>
</dbReference>
<accession>A0A1Y0B0A7</accession>
<sequence>MTVSEILAMESEPVANQDQSWIAPIIQYMKDGLTMLAKQGVSKIKPSSIQLLMGIYTGRCLVEPYSSVLIQTEG</sequence>
<name>A0A1Y0B0A7_9LAMI</name>
<organism evidence="1">
    <name type="scientific">Utricularia reniformis</name>
    <dbReference type="NCBI Taxonomy" id="192314"/>
    <lineage>
        <taxon>Eukaryota</taxon>
        <taxon>Viridiplantae</taxon>
        <taxon>Streptophyta</taxon>
        <taxon>Embryophyta</taxon>
        <taxon>Tracheophyta</taxon>
        <taxon>Spermatophyta</taxon>
        <taxon>Magnoliopsida</taxon>
        <taxon>eudicotyledons</taxon>
        <taxon>Gunneridae</taxon>
        <taxon>Pentapetalae</taxon>
        <taxon>asterids</taxon>
        <taxon>lamiids</taxon>
        <taxon>Lamiales</taxon>
        <taxon>Lentibulariaceae</taxon>
        <taxon>Utricularia</taxon>
    </lineage>
</organism>
<reference evidence="1" key="1">
    <citation type="submission" date="2017-03" db="EMBL/GenBank/DDBJ databases">
        <title>The mitochondrial genome of the carnivorous plant Utricularia reniformis (Lentibulariaceae): structure, comparative analysis and evolutionary landmarks.</title>
        <authorList>
            <person name="Silva S.R."/>
            <person name="Alvarenga D.O."/>
            <person name="Michael T.P."/>
            <person name="Miranda V.F.O."/>
            <person name="Varani A.M."/>
        </authorList>
    </citation>
    <scope>NUCLEOTIDE SEQUENCE</scope>
</reference>
<protein>
    <submittedName>
        <fullName evidence="1">Uncharacterized protein</fullName>
    </submittedName>
</protein>